<evidence type="ECO:0000256" key="3">
    <source>
        <dbReference type="ARBA" id="ARBA00023054"/>
    </source>
</evidence>
<dbReference type="GO" id="GO:0120230">
    <property type="term" value="F:recombinase activator activity"/>
    <property type="evidence" value="ECO:0007669"/>
    <property type="project" value="TreeGrafter"/>
</dbReference>
<evidence type="ECO:0000259" key="10">
    <source>
        <dbReference type="Pfam" id="PF18517"/>
    </source>
</evidence>
<dbReference type="PANTHER" id="PTHR15938">
    <property type="entry name" value="TBP-1 INTERACTING PROTEIN"/>
    <property type="match status" value="1"/>
</dbReference>
<dbReference type="Pfam" id="PF03962">
    <property type="entry name" value="Mnd1"/>
    <property type="match status" value="1"/>
</dbReference>
<dbReference type="GeneID" id="80923913"/>
<evidence type="ECO:0000313" key="12">
    <source>
        <dbReference type="Proteomes" id="UP001162087"/>
    </source>
</evidence>
<dbReference type="GO" id="GO:0120231">
    <property type="term" value="C:DNA recombinase auxiliary factor complex"/>
    <property type="evidence" value="ECO:0007669"/>
    <property type="project" value="TreeGrafter"/>
</dbReference>
<dbReference type="InterPro" id="IPR005647">
    <property type="entry name" value="Mnd1"/>
</dbReference>
<evidence type="ECO:0000313" key="11">
    <source>
        <dbReference type="EMBL" id="CAI4061552.1"/>
    </source>
</evidence>
<keyword evidence="12" id="KW-1185">Reference proteome</keyword>
<feature type="domain" description="Leucine zipper with capping helix" evidence="10">
    <location>
        <begin position="164"/>
        <end position="214"/>
    </location>
</feature>
<gene>
    <name evidence="11" type="primary">SKDI07G0830</name>
    <name evidence="11" type="ORF">SKDI_07G0830</name>
</gene>
<proteinExistence type="inferred from homology"/>
<comment type="function">
    <text evidence="7">Required for proper homologous chromosome pairing and efficient cross-over and intragenic recombination during meiosis.</text>
</comment>
<evidence type="ECO:0000256" key="4">
    <source>
        <dbReference type="ARBA" id="ARBA00023172"/>
    </source>
</evidence>
<dbReference type="Pfam" id="PF18517">
    <property type="entry name" value="LZ3wCH"/>
    <property type="match status" value="1"/>
</dbReference>
<sequence>MGPKRQTVSLQEKKNRILNFFQETYTFYNIKELEKSIPKKCGISPMIVKELVQQMIDEDGVISVEKCGNINIYWCFKNQTLQTLYDSSEKLKKQIQETESDIAISKRELEKTLETGRRKKFTVGQKSYSRDVLIEKRKKIQEEIKKKNTSLQKMESIRWDGAKIQENKQRVHLKKGQLEKITDNIEILVDYLYKKFFLQPEQIRKEFGIPEEFEELTDI</sequence>
<dbReference type="GO" id="GO:0003690">
    <property type="term" value="F:double-stranded DNA binding"/>
    <property type="evidence" value="ECO:0007669"/>
    <property type="project" value="InterPro"/>
</dbReference>
<keyword evidence="5 7" id="KW-0539">Nucleus</keyword>
<evidence type="ECO:0000256" key="8">
    <source>
        <dbReference type="SAM" id="Coils"/>
    </source>
</evidence>
<organism evidence="11 12">
    <name type="scientific">Saccharomyces kudriavzevii (strain ATCC MYA-4449 / AS 2.2408 / CBS 8840 / NBRC 1802 / NCYC 2889)</name>
    <name type="common">Yeast</name>
    <dbReference type="NCBI Taxonomy" id="226230"/>
    <lineage>
        <taxon>Eukaryota</taxon>
        <taxon>Fungi</taxon>
        <taxon>Dikarya</taxon>
        <taxon>Ascomycota</taxon>
        <taxon>Saccharomycotina</taxon>
        <taxon>Saccharomycetes</taxon>
        <taxon>Saccharomycetales</taxon>
        <taxon>Saccharomycetaceae</taxon>
        <taxon>Saccharomyces</taxon>
    </lineage>
</organism>
<keyword evidence="6" id="KW-0469">Meiosis</keyword>
<dbReference type="PANTHER" id="PTHR15938:SF1">
    <property type="entry name" value="MEIOTIC NUCLEAR DIVISION PROTEIN 1"/>
    <property type="match status" value="1"/>
</dbReference>
<evidence type="ECO:0000256" key="2">
    <source>
        <dbReference type="ARBA" id="ARBA00005981"/>
    </source>
</evidence>
<feature type="domain" description="Mnd1 HTH" evidence="9">
    <location>
        <begin position="17"/>
        <end position="77"/>
    </location>
</feature>
<comment type="subcellular location">
    <subcellularLocation>
        <location evidence="1 7">Nucleus</location>
    </subcellularLocation>
</comment>
<dbReference type="PIRSF" id="PIRSF026991">
    <property type="entry name" value="Mnd1"/>
    <property type="match status" value="1"/>
</dbReference>
<dbReference type="GO" id="GO:0000709">
    <property type="term" value="P:meiotic joint molecule formation"/>
    <property type="evidence" value="ECO:0007669"/>
    <property type="project" value="TreeGrafter"/>
</dbReference>
<dbReference type="InterPro" id="IPR040661">
    <property type="entry name" value="LZ3wCH"/>
</dbReference>
<reference evidence="11" key="1">
    <citation type="submission" date="2022-10" db="EMBL/GenBank/DDBJ databases">
        <authorList>
            <person name="Byrne P K."/>
        </authorList>
    </citation>
    <scope>NUCLEOTIDE SEQUENCE</scope>
    <source>
        <strain evidence="11">IFO1802</strain>
    </source>
</reference>
<accession>A0AA35NQA9</accession>
<dbReference type="Proteomes" id="UP001162087">
    <property type="component" value="Chromosome 7"/>
</dbReference>
<dbReference type="AlphaFoldDB" id="A0AA35NQA9"/>
<comment type="similarity">
    <text evidence="2 7">Belongs to the MND1 family.</text>
</comment>
<keyword evidence="4" id="KW-0233">DNA recombination</keyword>
<keyword evidence="3 8" id="KW-0175">Coiled coil</keyword>
<dbReference type="GO" id="GO:0010774">
    <property type="term" value="P:meiotic strand invasion involved in reciprocal meiotic recombination"/>
    <property type="evidence" value="ECO:0007669"/>
    <property type="project" value="TreeGrafter"/>
</dbReference>
<dbReference type="EMBL" id="OX365902">
    <property type="protein sequence ID" value="CAI4061552.1"/>
    <property type="molecule type" value="Genomic_DNA"/>
</dbReference>
<dbReference type="GO" id="GO:0000794">
    <property type="term" value="C:condensed nuclear chromosome"/>
    <property type="evidence" value="ECO:0007669"/>
    <property type="project" value="TreeGrafter"/>
</dbReference>
<evidence type="ECO:0000256" key="5">
    <source>
        <dbReference type="ARBA" id="ARBA00023242"/>
    </source>
</evidence>
<evidence type="ECO:0000256" key="6">
    <source>
        <dbReference type="ARBA" id="ARBA00023254"/>
    </source>
</evidence>
<evidence type="ECO:0000256" key="7">
    <source>
        <dbReference type="PIRNR" id="PIRNR026991"/>
    </source>
</evidence>
<dbReference type="GO" id="GO:0007129">
    <property type="term" value="P:homologous chromosome pairing at meiosis"/>
    <property type="evidence" value="ECO:0007669"/>
    <property type="project" value="TreeGrafter"/>
</dbReference>
<evidence type="ECO:0000256" key="1">
    <source>
        <dbReference type="ARBA" id="ARBA00004123"/>
    </source>
</evidence>
<dbReference type="InterPro" id="IPR040453">
    <property type="entry name" value="Mnd1_HTH"/>
</dbReference>
<dbReference type="RefSeq" id="XP_056087613.1">
    <property type="nucleotide sequence ID" value="XM_056227831.1"/>
</dbReference>
<name>A0AA35NQA9_SACK1</name>
<protein>
    <recommendedName>
        <fullName evidence="7">Meiotic nuclear division protein 1</fullName>
    </recommendedName>
</protein>
<evidence type="ECO:0000259" key="9">
    <source>
        <dbReference type="Pfam" id="PF03962"/>
    </source>
</evidence>
<feature type="coiled-coil region" evidence="8">
    <location>
        <begin position="81"/>
        <end position="157"/>
    </location>
</feature>